<dbReference type="InterPro" id="IPR012334">
    <property type="entry name" value="Pectin_lyas_fold"/>
</dbReference>
<dbReference type="InterPro" id="IPR006626">
    <property type="entry name" value="PbH1"/>
</dbReference>
<accession>X1BHL8</accession>
<comment type="caution">
    <text evidence="1">The sequence shown here is derived from an EMBL/GenBank/DDBJ whole genome shotgun (WGS) entry which is preliminary data.</text>
</comment>
<organism evidence="1">
    <name type="scientific">marine sediment metagenome</name>
    <dbReference type="NCBI Taxonomy" id="412755"/>
    <lineage>
        <taxon>unclassified sequences</taxon>
        <taxon>metagenomes</taxon>
        <taxon>ecological metagenomes</taxon>
    </lineage>
</organism>
<name>X1BHL8_9ZZZZ</name>
<dbReference type="AlphaFoldDB" id="X1BHL8"/>
<dbReference type="SMART" id="SM00710">
    <property type="entry name" value="PbH1"/>
    <property type="match status" value="5"/>
</dbReference>
<evidence type="ECO:0008006" key="2">
    <source>
        <dbReference type="Google" id="ProtNLM"/>
    </source>
</evidence>
<dbReference type="EMBL" id="BART01006916">
    <property type="protein sequence ID" value="GAG71536.1"/>
    <property type="molecule type" value="Genomic_DNA"/>
</dbReference>
<dbReference type="InterPro" id="IPR011050">
    <property type="entry name" value="Pectin_lyase_fold/virulence"/>
</dbReference>
<feature type="non-terminal residue" evidence="1">
    <location>
        <position position="1"/>
    </location>
</feature>
<protein>
    <recommendedName>
        <fullName evidence="2">Right handed beta helix domain-containing protein</fullName>
    </recommendedName>
</protein>
<dbReference type="SUPFAM" id="SSF51126">
    <property type="entry name" value="Pectin lyase-like"/>
    <property type="match status" value="1"/>
</dbReference>
<sequence length="431" mass="48178">RGSFRYCSDGYSFGVRDSEINPFFDARGGYEGKSAPFPQFIVVDKPLTIRGENSADSKNPTIITVANTWLKTGTQTHTGYNNGMGGLYTDSNLFVLASSDITIKNLRFHNMIQGIEIISAGTTIEDCVWEDAGLWPLNYKIEDYSVYPNYPSYKNPVKSYLRRNQFINVPSAVHLFGSEITITENYFEIRLNILDWPALTSSMWGIVFGGLLDYDYIPNVYKNSLCRNNLVENNVFEGDENSWYGAFYFAGYGAPIIENKISHNTVRNMWAMIESWGGAPVERNTITNNVAVNVGHGFLGIPYYSGYGIYLDSAHPRGCIPTRNVISGNQFIDTLYPMTLFSGEHNQIIDNDYTGTNAPGWFYWQGCVFLGGTTHGNFVSEGLFPPGTTMYEQILDLGTNAIPGSGVFNNNPELAQHLQDAHATQREMKGF</sequence>
<evidence type="ECO:0000313" key="1">
    <source>
        <dbReference type="EMBL" id="GAG71536.1"/>
    </source>
</evidence>
<proteinExistence type="predicted"/>
<reference evidence="1" key="1">
    <citation type="journal article" date="2014" name="Front. Microbiol.">
        <title>High frequency of phylogenetically diverse reductive dehalogenase-homologous genes in deep subseafloor sedimentary metagenomes.</title>
        <authorList>
            <person name="Kawai M."/>
            <person name="Futagami T."/>
            <person name="Toyoda A."/>
            <person name="Takaki Y."/>
            <person name="Nishi S."/>
            <person name="Hori S."/>
            <person name="Arai W."/>
            <person name="Tsubouchi T."/>
            <person name="Morono Y."/>
            <person name="Uchiyama I."/>
            <person name="Ito T."/>
            <person name="Fujiyama A."/>
            <person name="Inagaki F."/>
            <person name="Takami H."/>
        </authorList>
    </citation>
    <scope>NUCLEOTIDE SEQUENCE</scope>
    <source>
        <strain evidence="1">Expedition CK06-06</strain>
    </source>
</reference>
<dbReference type="Gene3D" id="2.160.20.10">
    <property type="entry name" value="Single-stranded right-handed beta-helix, Pectin lyase-like"/>
    <property type="match status" value="1"/>
</dbReference>
<gene>
    <name evidence="1" type="ORF">S01H4_15780</name>
</gene>